<feature type="binding site" evidence="8">
    <location>
        <position position="231"/>
    </location>
    <ligand>
        <name>Na(+)</name>
        <dbReference type="ChEBI" id="CHEBI:29101"/>
        <label>1</label>
    </ligand>
</feature>
<evidence type="ECO:0000256" key="6">
    <source>
        <dbReference type="ARBA" id="ARBA00022989"/>
    </source>
</evidence>
<feature type="compositionally biased region" description="Polar residues" evidence="11">
    <location>
        <begin position="71"/>
        <end position="84"/>
    </location>
</feature>
<reference evidence="13 14" key="1">
    <citation type="journal article" date="2022" name="Nat. Ecol. Evol.">
        <title>A masculinizing supergene underlies an exaggerated male reproductive morph in a spider.</title>
        <authorList>
            <person name="Hendrickx F."/>
            <person name="De Corte Z."/>
            <person name="Sonet G."/>
            <person name="Van Belleghem S.M."/>
            <person name="Kostlbacher S."/>
            <person name="Vangestel C."/>
        </authorList>
    </citation>
    <scope>NUCLEOTIDE SEQUENCE [LARGE SCALE GENOMIC DNA]</scope>
    <source>
        <strain evidence="13">W744_W776</strain>
    </source>
</reference>
<dbReference type="GO" id="GO:0005283">
    <property type="term" value="F:amino acid:sodium symporter activity"/>
    <property type="evidence" value="ECO:0007669"/>
    <property type="project" value="TreeGrafter"/>
</dbReference>
<keyword evidence="14" id="KW-1185">Reference proteome</keyword>
<feature type="transmembrane region" description="Helical" evidence="12">
    <location>
        <begin position="253"/>
        <end position="274"/>
    </location>
</feature>
<feature type="binding site" evidence="8">
    <location>
        <position position="483"/>
    </location>
    <ligand>
        <name>Na(+)</name>
        <dbReference type="ChEBI" id="CHEBI:29101"/>
        <label>1</label>
    </ligand>
</feature>
<dbReference type="InterPro" id="IPR037272">
    <property type="entry name" value="SNS_sf"/>
</dbReference>
<sequence length="826" mass="92164">MASSPDIDGDRWNAKSSMPGDSILHKCQSTEDLRISLDALKSPEEQRLLSASSIPGDKATITPKKLPNDKPQFSSIPSDKSPFNPSIPRNFKDEKAPFASSPQQKRFPSRSPQLETSRSRIEPPPISETNSETGSVRTVSNPSTCRFPISSNDTELPKFVPFGRSRRMSRSLPELRDLQFVSVLPDLEEEEDSDEEGFSGAGGEEVVYARTPVHAPWHRKLDFLWCSACQALGLANTWRFPYYCYSNGGGSFVLPYLVFLFVCGMPFLCMELAVGQATQSGPISAFGQLCPLMKGIGVASMMVSFWLTAYYSVLTAWTMFYVFNSFYSPPRWTRCTNTWNTKGCIDYSLSDPQESLQNNTSENATATNEVFNISHPAEEFFQLKLLDKSDGIAETGELRFELLASVLFVWILTYFALRKTEIFRGRAVHLVTVLSHLLLLSVFLRTVGLPGAKTGLAMLFRPEWDSMFSPRVLLCALAQALHSLGVILGPSILMGSCHKQHNNLLRDTVVVTCVTLLTVLMVGCVTFSTIGHLAIKANKPFWKVLSDDPGNVYVIYSVVIGSMPLPSCWGVLFFLMILFFGLDSEIKLMATVISALKEAYTYYIKQRFQGHSMFLAVICGFCFVASVPYLTQAGIFFFQLTDYYIAVIATIIVALFEICTLSWIYGARNLSACIQQMTGKTTPYFYQFSWIILTPVTILATLIYSATKISGTFIKKGYSYPQWAHALGWVLFALTLCWIPILAIAAYRKAPKSRLTSRLQSTMQPRMRTQSQSVWVPKPVIIMNGSTVTASEFPDYKLPELPTVPNAVQTYVDKHSALHQNAESAF</sequence>
<protein>
    <recommendedName>
        <fullName evidence="10">Transporter</fullName>
    </recommendedName>
</protein>
<feature type="binding site" evidence="8">
    <location>
        <position position="236"/>
    </location>
    <ligand>
        <name>Na(+)</name>
        <dbReference type="ChEBI" id="CHEBI:29101"/>
        <label>1</label>
    </ligand>
</feature>
<feature type="transmembrane region" description="Helical" evidence="12">
    <location>
        <begin position="613"/>
        <end position="631"/>
    </location>
</feature>
<dbReference type="Pfam" id="PF00209">
    <property type="entry name" value="SNF"/>
    <property type="match status" value="1"/>
</dbReference>
<dbReference type="PROSITE" id="PS50267">
    <property type="entry name" value="NA_NEUROTRAN_SYMP_3"/>
    <property type="match status" value="1"/>
</dbReference>
<keyword evidence="7 12" id="KW-0472">Membrane</keyword>
<comment type="caution">
    <text evidence="13">The sequence shown here is derived from an EMBL/GenBank/DDBJ whole genome shotgun (WGS) entry which is preliminary data.</text>
</comment>
<feature type="region of interest" description="Disordered" evidence="11">
    <location>
        <begin position="1"/>
        <end position="23"/>
    </location>
</feature>
<dbReference type="PRINTS" id="PR00176">
    <property type="entry name" value="NANEUSMPORT"/>
</dbReference>
<dbReference type="GO" id="GO:0089718">
    <property type="term" value="P:amino acid import across plasma membrane"/>
    <property type="evidence" value="ECO:0007669"/>
    <property type="project" value="TreeGrafter"/>
</dbReference>
<evidence type="ECO:0000256" key="11">
    <source>
        <dbReference type="SAM" id="MobiDB-lite"/>
    </source>
</evidence>
<feature type="transmembrane region" description="Helical" evidence="12">
    <location>
        <begin position="509"/>
        <end position="535"/>
    </location>
</feature>
<keyword evidence="4 10" id="KW-0812">Transmembrane</keyword>
<feature type="region of interest" description="Disordered" evidence="11">
    <location>
        <begin position="40"/>
        <end position="147"/>
    </location>
</feature>
<gene>
    <name evidence="13" type="ORF">JTE90_025007</name>
</gene>
<evidence type="ECO:0000256" key="10">
    <source>
        <dbReference type="RuleBase" id="RU003732"/>
    </source>
</evidence>
<feature type="transmembrane region" description="Helical" evidence="12">
    <location>
        <begin position="555"/>
        <end position="580"/>
    </location>
</feature>
<accession>A0AAV6VWW8</accession>
<evidence type="ECO:0000256" key="9">
    <source>
        <dbReference type="PIRSR" id="PIRSR600175-2"/>
    </source>
</evidence>
<feature type="compositionally biased region" description="Polar residues" evidence="11">
    <location>
        <begin position="127"/>
        <end position="147"/>
    </location>
</feature>
<keyword evidence="9" id="KW-1015">Disulfide bond</keyword>
<feature type="binding site" evidence="8">
    <location>
        <position position="584"/>
    </location>
    <ligand>
        <name>Na(+)</name>
        <dbReference type="ChEBI" id="CHEBI:29101"/>
        <label>1</label>
    </ligand>
</feature>
<dbReference type="AlphaFoldDB" id="A0AAV6VWW8"/>
<feature type="transmembrane region" description="Helical" evidence="12">
    <location>
        <begin position="429"/>
        <end position="448"/>
    </location>
</feature>
<keyword evidence="6 12" id="KW-1133">Transmembrane helix</keyword>
<feature type="transmembrane region" description="Helical" evidence="12">
    <location>
        <begin position="295"/>
        <end position="323"/>
    </location>
</feature>
<keyword evidence="8" id="KW-0915">Sodium</keyword>
<organism evidence="13 14">
    <name type="scientific">Oedothorax gibbosus</name>
    <dbReference type="NCBI Taxonomy" id="931172"/>
    <lineage>
        <taxon>Eukaryota</taxon>
        <taxon>Metazoa</taxon>
        <taxon>Ecdysozoa</taxon>
        <taxon>Arthropoda</taxon>
        <taxon>Chelicerata</taxon>
        <taxon>Arachnida</taxon>
        <taxon>Araneae</taxon>
        <taxon>Araneomorphae</taxon>
        <taxon>Entelegynae</taxon>
        <taxon>Araneoidea</taxon>
        <taxon>Linyphiidae</taxon>
        <taxon>Erigoninae</taxon>
        <taxon>Oedothorax</taxon>
    </lineage>
</organism>
<dbReference type="InterPro" id="IPR000175">
    <property type="entry name" value="Na/ntran_symport"/>
</dbReference>
<evidence type="ECO:0000256" key="8">
    <source>
        <dbReference type="PIRSR" id="PIRSR600175-1"/>
    </source>
</evidence>
<feature type="binding site" evidence="8">
    <location>
        <position position="583"/>
    </location>
    <ligand>
        <name>Na(+)</name>
        <dbReference type="ChEBI" id="CHEBI:29101"/>
        <label>1</label>
    </ligand>
</feature>
<dbReference type="PROSITE" id="PS00610">
    <property type="entry name" value="NA_NEUROTRAN_SYMP_1"/>
    <property type="match status" value="1"/>
</dbReference>
<name>A0AAV6VWW8_9ARAC</name>
<keyword evidence="5 10" id="KW-0769">Symport</keyword>
<evidence type="ECO:0000256" key="2">
    <source>
        <dbReference type="ARBA" id="ARBA00006459"/>
    </source>
</evidence>
<evidence type="ECO:0000313" key="14">
    <source>
        <dbReference type="Proteomes" id="UP000827092"/>
    </source>
</evidence>
<feature type="transmembrane region" description="Helical" evidence="12">
    <location>
        <begin position="643"/>
        <end position="664"/>
    </location>
</feature>
<comment type="similarity">
    <text evidence="2 10">Belongs to the sodium:neurotransmitter symporter (SNF) (TC 2.A.22) family.</text>
</comment>
<dbReference type="Proteomes" id="UP000827092">
    <property type="component" value="Unassembled WGS sequence"/>
</dbReference>
<evidence type="ECO:0000313" key="13">
    <source>
        <dbReference type="EMBL" id="KAG8200229.1"/>
    </source>
</evidence>
<keyword evidence="3 10" id="KW-0813">Transport</keyword>
<dbReference type="EMBL" id="JAFNEN010000018">
    <property type="protein sequence ID" value="KAG8200229.1"/>
    <property type="molecule type" value="Genomic_DNA"/>
</dbReference>
<feature type="transmembrane region" description="Helical" evidence="12">
    <location>
        <begin position="398"/>
        <end position="417"/>
    </location>
</feature>
<evidence type="ECO:0000256" key="7">
    <source>
        <dbReference type="ARBA" id="ARBA00023136"/>
    </source>
</evidence>
<keyword evidence="8" id="KW-0479">Metal-binding</keyword>
<dbReference type="PANTHER" id="PTHR11616:SF303">
    <property type="entry name" value="SODIUM- AND CHLORIDE-DEPENDENT GABA TRANSPORTER INE"/>
    <property type="match status" value="1"/>
</dbReference>
<evidence type="ECO:0000256" key="3">
    <source>
        <dbReference type="ARBA" id="ARBA00022448"/>
    </source>
</evidence>
<feature type="disulfide bond" evidence="9">
    <location>
        <begin position="335"/>
        <end position="344"/>
    </location>
</feature>
<dbReference type="SUPFAM" id="SSF161070">
    <property type="entry name" value="SNF-like"/>
    <property type="match status" value="1"/>
</dbReference>
<evidence type="ECO:0000256" key="1">
    <source>
        <dbReference type="ARBA" id="ARBA00004141"/>
    </source>
</evidence>
<feature type="transmembrane region" description="Helical" evidence="12">
    <location>
        <begin position="726"/>
        <end position="747"/>
    </location>
</feature>
<evidence type="ECO:0000256" key="5">
    <source>
        <dbReference type="ARBA" id="ARBA00022847"/>
    </source>
</evidence>
<evidence type="ECO:0000256" key="4">
    <source>
        <dbReference type="ARBA" id="ARBA00022692"/>
    </source>
</evidence>
<proteinExistence type="inferred from homology"/>
<comment type="subcellular location">
    <subcellularLocation>
        <location evidence="1">Membrane</location>
        <topology evidence="1">Multi-pass membrane protein</topology>
    </subcellularLocation>
</comment>
<dbReference type="PANTHER" id="PTHR11616">
    <property type="entry name" value="SODIUM/CHLORIDE DEPENDENT TRANSPORTER"/>
    <property type="match status" value="1"/>
</dbReference>
<evidence type="ECO:0000256" key="12">
    <source>
        <dbReference type="SAM" id="Phobius"/>
    </source>
</evidence>
<dbReference type="GO" id="GO:0046872">
    <property type="term" value="F:metal ion binding"/>
    <property type="evidence" value="ECO:0007669"/>
    <property type="project" value="UniProtKB-KW"/>
</dbReference>
<feature type="transmembrane region" description="Helical" evidence="12">
    <location>
        <begin position="468"/>
        <end position="488"/>
    </location>
</feature>
<feature type="compositionally biased region" description="Polar residues" evidence="11">
    <location>
        <begin position="100"/>
        <end position="116"/>
    </location>
</feature>
<feature type="transmembrane region" description="Helical" evidence="12">
    <location>
        <begin position="684"/>
        <end position="706"/>
    </location>
</feature>
<dbReference type="GO" id="GO:0005886">
    <property type="term" value="C:plasma membrane"/>
    <property type="evidence" value="ECO:0007669"/>
    <property type="project" value="TreeGrafter"/>
</dbReference>